<name>A0A968GHF1_9SPIO</name>
<dbReference type="GO" id="GO:0005886">
    <property type="term" value="C:plasma membrane"/>
    <property type="evidence" value="ECO:0007669"/>
    <property type="project" value="UniProtKB-SubCell"/>
</dbReference>
<dbReference type="GO" id="GO:0016887">
    <property type="term" value="F:ATP hydrolysis activity"/>
    <property type="evidence" value="ECO:0007669"/>
    <property type="project" value="InterPro"/>
</dbReference>
<dbReference type="InterPro" id="IPR011527">
    <property type="entry name" value="ABC1_TM_dom"/>
</dbReference>
<evidence type="ECO:0000256" key="1">
    <source>
        <dbReference type="ARBA" id="ARBA00004651"/>
    </source>
</evidence>
<dbReference type="SMART" id="SM00382">
    <property type="entry name" value="AAA"/>
    <property type="match status" value="1"/>
</dbReference>
<keyword evidence="2" id="KW-0813">Transport</keyword>
<organism evidence="11 12">
    <name type="scientific">Entomospira culicis</name>
    <dbReference type="NCBI Taxonomy" id="2719989"/>
    <lineage>
        <taxon>Bacteria</taxon>
        <taxon>Pseudomonadati</taxon>
        <taxon>Spirochaetota</taxon>
        <taxon>Spirochaetia</taxon>
        <taxon>Spirochaetales</taxon>
        <taxon>Spirochaetaceae</taxon>
        <taxon>Entomospira</taxon>
    </lineage>
</organism>
<protein>
    <submittedName>
        <fullName evidence="11">ABC transporter ATP-binding protein</fullName>
    </submittedName>
</protein>
<feature type="transmembrane region" description="Helical" evidence="8">
    <location>
        <begin position="72"/>
        <end position="93"/>
    </location>
</feature>
<dbReference type="CDD" id="cd03254">
    <property type="entry name" value="ABCC_Glucan_exporter_like"/>
    <property type="match status" value="1"/>
</dbReference>
<dbReference type="FunFam" id="3.40.50.300:FF:000287">
    <property type="entry name" value="Multidrug ABC transporter ATP-binding protein"/>
    <property type="match status" value="1"/>
</dbReference>
<dbReference type="InterPro" id="IPR039421">
    <property type="entry name" value="Type_1_exporter"/>
</dbReference>
<dbReference type="Pfam" id="PF00664">
    <property type="entry name" value="ABC_membrane"/>
    <property type="match status" value="1"/>
</dbReference>
<dbReference type="SUPFAM" id="SSF90123">
    <property type="entry name" value="ABC transporter transmembrane region"/>
    <property type="match status" value="1"/>
</dbReference>
<comment type="subcellular location">
    <subcellularLocation>
        <location evidence="1">Cell membrane</location>
        <topology evidence="1">Multi-pass membrane protein</topology>
    </subcellularLocation>
</comment>
<dbReference type="InterPro" id="IPR003593">
    <property type="entry name" value="AAA+_ATPase"/>
</dbReference>
<dbReference type="InterPro" id="IPR027417">
    <property type="entry name" value="P-loop_NTPase"/>
</dbReference>
<gene>
    <name evidence="11" type="ORF">HCT48_08025</name>
</gene>
<evidence type="ECO:0000259" key="10">
    <source>
        <dbReference type="PROSITE" id="PS50929"/>
    </source>
</evidence>
<proteinExistence type="predicted"/>
<dbReference type="PROSITE" id="PS50929">
    <property type="entry name" value="ABC_TM1F"/>
    <property type="match status" value="1"/>
</dbReference>
<accession>A0A968GHF1</accession>
<reference evidence="11" key="1">
    <citation type="submission" date="2020-03" db="EMBL/GenBank/DDBJ databases">
        <title>Spirochaetal bacteria isolated from arthropods constitute a novel genus Entomospira genus novum within the order Spirochaetales.</title>
        <authorList>
            <person name="Grana-Miraglia L."/>
            <person name="Sikutova S."/>
            <person name="Fingerle V."/>
            <person name="Sing A."/>
            <person name="Castillo-Ramirez S."/>
            <person name="Margos G."/>
            <person name="Rudolf I."/>
        </authorList>
    </citation>
    <scope>NUCLEOTIDE SEQUENCE</scope>
    <source>
        <strain evidence="11">BR149</strain>
    </source>
</reference>
<keyword evidence="7 8" id="KW-0472">Membrane</keyword>
<dbReference type="GO" id="GO:0005524">
    <property type="term" value="F:ATP binding"/>
    <property type="evidence" value="ECO:0007669"/>
    <property type="project" value="UniProtKB-KW"/>
</dbReference>
<dbReference type="InterPro" id="IPR003439">
    <property type="entry name" value="ABC_transporter-like_ATP-bd"/>
</dbReference>
<dbReference type="PANTHER" id="PTHR43394:SF1">
    <property type="entry name" value="ATP-BINDING CASSETTE SUB-FAMILY B MEMBER 10, MITOCHONDRIAL"/>
    <property type="match status" value="1"/>
</dbReference>
<keyword evidence="4" id="KW-0547">Nucleotide-binding</keyword>
<evidence type="ECO:0000259" key="9">
    <source>
        <dbReference type="PROSITE" id="PS50893"/>
    </source>
</evidence>
<dbReference type="AlphaFoldDB" id="A0A968GHF1"/>
<feature type="domain" description="ABC transmembrane type-1" evidence="10">
    <location>
        <begin position="30"/>
        <end position="320"/>
    </location>
</feature>
<evidence type="ECO:0000256" key="4">
    <source>
        <dbReference type="ARBA" id="ARBA00022741"/>
    </source>
</evidence>
<dbReference type="PANTHER" id="PTHR43394">
    <property type="entry name" value="ATP-DEPENDENT PERMEASE MDL1, MITOCHONDRIAL"/>
    <property type="match status" value="1"/>
</dbReference>
<feature type="transmembrane region" description="Helical" evidence="8">
    <location>
        <begin position="268"/>
        <end position="298"/>
    </location>
</feature>
<dbReference type="CDD" id="cd18547">
    <property type="entry name" value="ABC_6TM_Tm288_like"/>
    <property type="match status" value="1"/>
</dbReference>
<dbReference type="GO" id="GO:0015421">
    <property type="term" value="F:ABC-type oligopeptide transporter activity"/>
    <property type="evidence" value="ECO:0007669"/>
    <property type="project" value="TreeGrafter"/>
</dbReference>
<sequence>MPENFDAKKAWQITKNILAMLWKYHKVALIFAVIFLLFNVTAQAAGSLFLKKLIDEYIVPMHGLSHPDFTPLLHLLFLMAGIYMLGLIGNYLAQRLMISTTQHFMQRMRNRLFTHMQRLGVSYFDARQTGEIMSHYTNDMEMMRQFIATGLGISLSSVLNLSMVTITMFIISPTLALIQLGTTVIIVPAVVVLAKRSARYFRQQQADMGHLNGYIEEMIAGQKVIKVFSHEEQAVTDFARYNDALHASVTKAVRNGNMIWPMLGNFGYFQYITVAMVGGMLALSGVGGLTLGAIASFLNLSRSFTFPIAEAFGQFNIIMMAIAGAERIFTLLEESEEAVDGQVHLVAVEVDKAGNFLQESTHHTEHWAWKEIDPQGNATYTQLRGEIRFEAVNFSYVSGKTVLEAIDFEAKAGQKVALVGSTGAGKTTITNLLNRFYEIDSGRILYDGIDIKRIHKHDLRRSLGMVLQDTHLFSGSIYDNLRYGRLSASNAEVEEAAKRAGAEAFILAMEGGYAHVIEGESSALSQGQKQLLSIARAEVADPPVMILDEATSSIDTKTEAVVQRGMDSLMQGRTVFVIAHRLSTIQNSDLILVIEQGKIAESGNHESLMQAGGIYYRLVTQNLNDTSEIYS</sequence>
<evidence type="ECO:0000313" key="11">
    <source>
        <dbReference type="EMBL" id="NIZ70153.1"/>
    </source>
</evidence>
<dbReference type="Pfam" id="PF00005">
    <property type="entry name" value="ABC_tran"/>
    <property type="match status" value="1"/>
</dbReference>
<dbReference type="InterPro" id="IPR036640">
    <property type="entry name" value="ABC1_TM_sf"/>
</dbReference>
<dbReference type="Gene3D" id="3.40.50.300">
    <property type="entry name" value="P-loop containing nucleotide triphosphate hydrolases"/>
    <property type="match status" value="1"/>
</dbReference>
<keyword evidence="12" id="KW-1185">Reference proteome</keyword>
<feature type="transmembrane region" description="Helical" evidence="8">
    <location>
        <begin position="177"/>
        <end position="194"/>
    </location>
</feature>
<dbReference type="PROSITE" id="PS50893">
    <property type="entry name" value="ABC_TRANSPORTER_2"/>
    <property type="match status" value="1"/>
</dbReference>
<dbReference type="SUPFAM" id="SSF52540">
    <property type="entry name" value="P-loop containing nucleoside triphosphate hydrolases"/>
    <property type="match status" value="1"/>
</dbReference>
<dbReference type="Gene3D" id="1.20.1560.10">
    <property type="entry name" value="ABC transporter type 1, transmembrane domain"/>
    <property type="match status" value="1"/>
</dbReference>
<feature type="domain" description="ABC transporter" evidence="9">
    <location>
        <begin position="387"/>
        <end position="621"/>
    </location>
</feature>
<keyword evidence="3 8" id="KW-0812">Transmembrane</keyword>
<evidence type="ECO:0000313" key="12">
    <source>
        <dbReference type="Proteomes" id="UP000778951"/>
    </source>
</evidence>
<evidence type="ECO:0000256" key="6">
    <source>
        <dbReference type="ARBA" id="ARBA00022989"/>
    </source>
</evidence>
<evidence type="ECO:0000256" key="2">
    <source>
        <dbReference type="ARBA" id="ARBA00022448"/>
    </source>
</evidence>
<feature type="transmembrane region" description="Helical" evidence="8">
    <location>
        <begin position="146"/>
        <end position="171"/>
    </location>
</feature>
<dbReference type="Proteomes" id="UP000778951">
    <property type="component" value="Unassembled WGS sequence"/>
</dbReference>
<keyword evidence="5 11" id="KW-0067">ATP-binding</keyword>
<keyword evidence="6 8" id="KW-1133">Transmembrane helix</keyword>
<evidence type="ECO:0000256" key="3">
    <source>
        <dbReference type="ARBA" id="ARBA00022692"/>
    </source>
</evidence>
<evidence type="ECO:0000256" key="8">
    <source>
        <dbReference type="SAM" id="Phobius"/>
    </source>
</evidence>
<evidence type="ECO:0000256" key="5">
    <source>
        <dbReference type="ARBA" id="ARBA00022840"/>
    </source>
</evidence>
<comment type="caution">
    <text evidence="11">The sequence shown here is derived from an EMBL/GenBank/DDBJ whole genome shotgun (WGS) entry which is preliminary data.</text>
</comment>
<evidence type="ECO:0000256" key="7">
    <source>
        <dbReference type="ARBA" id="ARBA00023136"/>
    </source>
</evidence>
<dbReference type="EMBL" id="JAATLM010000002">
    <property type="protein sequence ID" value="NIZ70153.1"/>
    <property type="molecule type" value="Genomic_DNA"/>
</dbReference>